<evidence type="ECO:0000313" key="2">
    <source>
        <dbReference type="EMBL" id="NFA41990.1"/>
    </source>
</evidence>
<gene>
    <name evidence="2" type="ORF">EXM65_05200</name>
    <name evidence="3" type="ORF">FC774_09725</name>
    <name evidence="4" type="ORF">FDB51_06925</name>
</gene>
<dbReference type="EMBL" id="SWVK01000007">
    <property type="protein sequence ID" value="NFN34875.1"/>
    <property type="molecule type" value="Genomic_DNA"/>
</dbReference>
<evidence type="ECO:0000313" key="3">
    <source>
        <dbReference type="EMBL" id="NFF88143.1"/>
    </source>
</evidence>
<dbReference type="Proteomes" id="UP000473681">
    <property type="component" value="Unassembled WGS sequence"/>
</dbReference>
<keyword evidence="1" id="KW-0812">Transmembrane</keyword>
<dbReference type="OrthoDB" id="1938773at2"/>
<name>A0A0M1LDK8_CLOBO</name>
<evidence type="ECO:0000256" key="1">
    <source>
        <dbReference type="SAM" id="Phobius"/>
    </source>
</evidence>
<protein>
    <recommendedName>
        <fullName evidence="8">Membrane associated protein</fullName>
    </recommendedName>
</protein>
<dbReference type="AlphaFoldDB" id="A0A0M1LDK8"/>
<proteinExistence type="predicted"/>
<reference evidence="2 5" key="1">
    <citation type="submission" date="2019-02" db="EMBL/GenBank/DDBJ databases">
        <title>Genome sequencing of Clostridium botulinum clinical isolates.</title>
        <authorList>
            <person name="Brunt J."/>
            <person name="Van Vliet A.H.M."/>
            <person name="Stringer S.C."/>
            <person name="Grant K.A."/>
            <person name="Carter A.C."/>
            <person name="Peck M.W."/>
        </authorList>
    </citation>
    <scope>NUCLEOTIDE SEQUENCE [LARGE SCALE GENOMIC DNA]</scope>
    <source>
        <strain evidence="2 5">H113700579</strain>
    </source>
</reference>
<dbReference type="EMBL" id="SWOV01000022">
    <property type="protein sequence ID" value="NFF88143.1"/>
    <property type="molecule type" value="Genomic_DNA"/>
</dbReference>
<evidence type="ECO:0008006" key="8">
    <source>
        <dbReference type="Google" id="ProtNLM"/>
    </source>
</evidence>
<comment type="caution">
    <text evidence="4">The sequence shown here is derived from an EMBL/GenBank/DDBJ whole genome shotgun (WGS) entry which is preliminary data.</text>
</comment>
<dbReference type="Proteomes" id="UP000476820">
    <property type="component" value="Unassembled WGS sequence"/>
</dbReference>
<sequence length="209" mass="24319">MEEKKKTIKSKMLLSTLLLIPIITILLIVLFRHILLPTNEDILNYVKNIKEYSTGVEYTFKNSRGEIKELTTQYYSNAKGLRIEFGQDKKAIKVYNSGEIQVKDYQGDEFKLDGNIDVIYPLASINNILSNEILGEIKENVKEWGDGNYLEIDLKYDMNNKHFEKGKFYIDKKTKSPILLKIFDINGAERVIITYKDFKIEKSLSDELF</sequence>
<organism evidence="4 6">
    <name type="scientific">Clostridium botulinum</name>
    <dbReference type="NCBI Taxonomy" id="1491"/>
    <lineage>
        <taxon>Bacteria</taxon>
        <taxon>Bacillati</taxon>
        <taxon>Bacillota</taxon>
        <taxon>Clostridia</taxon>
        <taxon>Eubacteriales</taxon>
        <taxon>Clostridiaceae</taxon>
        <taxon>Clostridium</taxon>
    </lineage>
</organism>
<dbReference type="RefSeq" id="WP_012451481.1">
    <property type="nucleotide sequence ID" value="NZ_CP010520.1"/>
</dbReference>
<dbReference type="EMBL" id="SGKU01000010">
    <property type="protein sequence ID" value="NFA41990.1"/>
    <property type="molecule type" value="Genomic_DNA"/>
</dbReference>
<accession>A0A0M1LDK8</accession>
<evidence type="ECO:0000313" key="4">
    <source>
        <dbReference type="EMBL" id="NFN34875.1"/>
    </source>
</evidence>
<reference evidence="6 7" key="2">
    <citation type="submission" date="2019-04" db="EMBL/GenBank/DDBJ databases">
        <title>Genome sequencing of Clostridium botulinum Groups I-IV and Clostridium butyricum.</title>
        <authorList>
            <person name="Brunt J."/>
            <person name="Van Vliet A.H.M."/>
            <person name="Stringer S.C."/>
            <person name="Carter A.T."/>
            <person name="Peck M.W."/>
        </authorList>
    </citation>
    <scope>NUCLEOTIDE SEQUENCE [LARGE SCALE GENOMIC DNA]</scope>
    <source>
        <strain evidence="3 7">1605</strain>
        <strain evidence="4 6">CB-K-33E</strain>
    </source>
</reference>
<evidence type="ECO:0000313" key="7">
    <source>
        <dbReference type="Proteomes" id="UP000476820"/>
    </source>
</evidence>
<dbReference type="Proteomes" id="UP000472355">
    <property type="component" value="Unassembled WGS sequence"/>
</dbReference>
<feature type="transmembrane region" description="Helical" evidence="1">
    <location>
        <begin position="12"/>
        <end position="35"/>
    </location>
</feature>
<evidence type="ECO:0000313" key="6">
    <source>
        <dbReference type="Proteomes" id="UP000473681"/>
    </source>
</evidence>
<keyword evidence="1" id="KW-1133">Transmembrane helix</keyword>
<evidence type="ECO:0000313" key="5">
    <source>
        <dbReference type="Proteomes" id="UP000472355"/>
    </source>
</evidence>
<dbReference type="Gene3D" id="2.50.20.10">
    <property type="entry name" value="Lipoprotein localisation LolA/LolB/LppX"/>
    <property type="match status" value="1"/>
</dbReference>
<keyword evidence="1" id="KW-0472">Membrane</keyword>
<dbReference type="NCBIfam" id="NF041287">
    <property type="entry name" value="lipo_GerS_rel"/>
    <property type="match status" value="1"/>
</dbReference>